<evidence type="ECO:0000259" key="1">
    <source>
        <dbReference type="Pfam" id="PF12850"/>
    </source>
</evidence>
<accession>A0A381Y0A7</accession>
<dbReference type="SUPFAM" id="SSF56300">
    <property type="entry name" value="Metallo-dependent phosphatases"/>
    <property type="match status" value="1"/>
</dbReference>
<dbReference type="InterPro" id="IPR053193">
    <property type="entry name" value="MetalloPDE_YfcE-like"/>
</dbReference>
<evidence type="ECO:0000313" key="2">
    <source>
        <dbReference type="EMBL" id="SVA70516.1"/>
    </source>
</evidence>
<dbReference type="InterPro" id="IPR000979">
    <property type="entry name" value="Phosphodiesterase_MJ0936/Vps29"/>
</dbReference>
<dbReference type="EMBL" id="UINC01017056">
    <property type="protein sequence ID" value="SVA70516.1"/>
    <property type="molecule type" value="Genomic_DNA"/>
</dbReference>
<dbReference type="Pfam" id="PF12850">
    <property type="entry name" value="Metallophos_2"/>
    <property type="match status" value="1"/>
</dbReference>
<reference evidence="2" key="1">
    <citation type="submission" date="2018-05" db="EMBL/GenBank/DDBJ databases">
        <authorList>
            <person name="Lanie J.A."/>
            <person name="Ng W.-L."/>
            <person name="Kazmierczak K.M."/>
            <person name="Andrzejewski T.M."/>
            <person name="Davidsen T.M."/>
            <person name="Wayne K.J."/>
            <person name="Tettelin H."/>
            <person name="Glass J.I."/>
            <person name="Rusch D."/>
            <person name="Podicherti R."/>
            <person name="Tsui H.-C.T."/>
            <person name="Winkler M.E."/>
        </authorList>
    </citation>
    <scope>NUCLEOTIDE SEQUENCE</scope>
</reference>
<gene>
    <name evidence="2" type="ORF">METZ01_LOCUS123370</name>
</gene>
<dbReference type="NCBIfam" id="TIGR00040">
    <property type="entry name" value="yfcE"/>
    <property type="match status" value="1"/>
</dbReference>
<protein>
    <recommendedName>
        <fullName evidence="1">Calcineurin-like phosphoesterase domain-containing protein</fullName>
    </recommendedName>
</protein>
<sequence>MILGVVGDTHNRLSNVEKIIDIFNEKNVDKVIHTGDITQAKTLSRFSRLNCPLIGVYGNNDLQEKGLKEIAKQNGFNFQYPPFLLKISNKKIAIFHEPEDIENFLKKDPSIQLIIHGHTHRYRNENIGNVKIINPGECAGIIKGKNSVGALNLEDLSFERIFF</sequence>
<dbReference type="InterPro" id="IPR029052">
    <property type="entry name" value="Metallo-depent_PP-like"/>
</dbReference>
<dbReference type="Gene3D" id="3.60.21.10">
    <property type="match status" value="1"/>
</dbReference>
<dbReference type="PANTHER" id="PTHR43165">
    <property type="entry name" value="METALLOPHOSPHOESTERASE"/>
    <property type="match status" value="1"/>
</dbReference>
<dbReference type="AlphaFoldDB" id="A0A381Y0A7"/>
<dbReference type="InterPro" id="IPR024654">
    <property type="entry name" value="Calcineurin-like_PHP_lpxH"/>
</dbReference>
<feature type="domain" description="Calcineurin-like phosphoesterase" evidence="1">
    <location>
        <begin position="1"/>
        <end position="153"/>
    </location>
</feature>
<proteinExistence type="predicted"/>
<organism evidence="2">
    <name type="scientific">marine metagenome</name>
    <dbReference type="NCBI Taxonomy" id="408172"/>
    <lineage>
        <taxon>unclassified sequences</taxon>
        <taxon>metagenomes</taxon>
        <taxon>ecological metagenomes</taxon>
    </lineage>
</organism>
<dbReference type="PANTHER" id="PTHR43165:SF1">
    <property type="entry name" value="PHOSPHODIESTERASE MJ0936"/>
    <property type="match status" value="1"/>
</dbReference>
<name>A0A381Y0A7_9ZZZZ</name>